<reference evidence="3" key="1">
    <citation type="submission" date="2023-01" db="EMBL/GenBank/DDBJ databases">
        <title>Genome analysis of 13 Lactobacillus isolated from gut of wild boar.</title>
        <authorList>
            <person name="Papp P."/>
            <person name="Libisch B."/>
            <person name="Nagy T."/>
            <person name="Olasz F."/>
        </authorList>
    </citation>
    <scope>NUCLEOTIDE SEQUENCE</scope>
    <source>
        <strain evidence="3">F108</strain>
    </source>
</reference>
<evidence type="ECO:0000256" key="1">
    <source>
        <dbReference type="ARBA" id="ARBA00023125"/>
    </source>
</evidence>
<dbReference type="Pfam" id="PF07282">
    <property type="entry name" value="Cas12f1-like_TNB"/>
    <property type="match status" value="1"/>
</dbReference>
<dbReference type="GO" id="GO:0003677">
    <property type="term" value="F:DNA binding"/>
    <property type="evidence" value="ECO:0007669"/>
    <property type="project" value="UniProtKB-KW"/>
</dbReference>
<dbReference type="Proteomes" id="UP001218021">
    <property type="component" value="Unassembled WGS sequence"/>
</dbReference>
<dbReference type="RefSeq" id="WP_272208142.1">
    <property type="nucleotide sequence ID" value="NZ_JAQOMY010000017.1"/>
</dbReference>
<dbReference type="InterPro" id="IPR010095">
    <property type="entry name" value="Cas12f1-like_TNB"/>
</dbReference>
<sequence>MIDLPKKTEYIRVHHCRLVTTPQLEKRYAENIDVLNKAYQYTVKYLEKTYGYKHLNRPYPTDKKGKIYVIKDQIMPRFLHDVYHIDKWDGKKVPIHSQALRDEFMVSIMTNFVEYRKVLKKAARMTKQEKEDYRNNKYGNNPQHRSWYRKGSLAYLRNGKSHTTVSLPSNGQIEVLSAHHIKIQDYGDLQTIDNIKHFKHLTIVTSKIKRKGDGTFELQLVLKDQHRRRKPTKKIGADWNMKDNKIFHTSENQRIYLNPKVSVDADKYEYIINNLKSQRSHLEKFLNHKSSRLVKLTELIRYYNVRRTNVLTEAYRHMAKKLFEGHNLIAIEQLDAKEMRRESTAFNKAGNHAKNRKLAKIKPYELSQLLTQVADREGKTLIKVDSYKTSQVEYGTDYQEKHDPTEREWVSKYTGKKIIRDLNASQNILAWALEPKKHIKYRERQAAIRQAKETGVDEAELPKEIKPNWLIEINSKKNRKH</sequence>
<keyword evidence="1" id="KW-0238">DNA-binding</keyword>
<accession>A0AAJ1HQG9</accession>
<organism evidence="3 4">
    <name type="scientific">Limosilactobacillus mucosae</name>
    <name type="common">Lactobacillus mucosae</name>
    <dbReference type="NCBI Taxonomy" id="97478"/>
    <lineage>
        <taxon>Bacteria</taxon>
        <taxon>Bacillati</taxon>
        <taxon>Bacillota</taxon>
        <taxon>Bacilli</taxon>
        <taxon>Lactobacillales</taxon>
        <taxon>Lactobacillaceae</taxon>
        <taxon>Limosilactobacillus</taxon>
    </lineage>
</organism>
<proteinExistence type="predicted"/>
<dbReference type="AlphaFoldDB" id="A0AAJ1HQG9"/>
<evidence type="ECO:0000313" key="4">
    <source>
        <dbReference type="Proteomes" id="UP001218021"/>
    </source>
</evidence>
<evidence type="ECO:0000313" key="3">
    <source>
        <dbReference type="EMBL" id="MDC2828348.1"/>
    </source>
</evidence>
<comment type="caution">
    <text evidence="3">The sequence shown here is derived from an EMBL/GenBank/DDBJ whole genome shotgun (WGS) entry which is preliminary data.</text>
</comment>
<protein>
    <submittedName>
        <fullName evidence="3">Transposase</fullName>
    </submittedName>
</protein>
<feature type="domain" description="Cas12f1-like TNB" evidence="2">
    <location>
        <begin position="364"/>
        <end position="428"/>
    </location>
</feature>
<name>A0AAJ1HQG9_LIMMU</name>
<gene>
    <name evidence="3" type="ORF">PO158_08660</name>
</gene>
<dbReference type="EMBL" id="JAQOND010000031">
    <property type="protein sequence ID" value="MDC2828348.1"/>
    <property type="molecule type" value="Genomic_DNA"/>
</dbReference>
<evidence type="ECO:0000259" key="2">
    <source>
        <dbReference type="Pfam" id="PF07282"/>
    </source>
</evidence>